<dbReference type="EMBL" id="CAJQZP010001305">
    <property type="protein sequence ID" value="CAG5037447.1"/>
    <property type="molecule type" value="Genomic_DNA"/>
</dbReference>
<gene>
    <name evidence="1" type="ORF">PAPOLLO_LOCUS21090</name>
</gene>
<accession>A0A8S3XR51</accession>
<protein>
    <submittedName>
        <fullName evidence="1">(apollo) hypothetical protein</fullName>
    </submittedName>
</protein>
<proteinExistence type="predicted"/>
<keyword evidence="2" id="KW-1185">Reference proteome</keyword>
<evidence type="ECO:0000313" key="1">
    <source>
        <dbReference type="EMBL" id="CAG5037447.1"/>
    </source>
</evidence>
<reference evidence="1" key="1">
    <citation type="submission" date="2021-04" db="EMBL/GenBank/DDBJ databases">
        <authorList>
            <person name="Tunstrom K."/>
        </authorList>
    </citation>
    <scope>NUCLEOTIDE SEQUENCE</scope>
</reference>
<dbReference type="Proteomes" id="UP000691718">
    <property type="component" value="Unassembled WGS sequence"/>
</dbReference>
<dbReference type="OrthoDB" id="8196822at2759"/>
<name>A0A8S3XR51_PARAO</name>
<dbReference type="AlphaFoldDB" id="A0A8S3XR51"/>
<evidence type="ECO:0000313" key="2">
    <source>
        <dbReference type="Proteomes" id="UP000691718"/>
    </source>
</evidence>
<organism evidence="1 2">
    <name type="scientific">Parnassius apollo</name>
    <name type="common">Apollo butterfly</name>
    <name type="synonym">Papilio apollo</name>
    <dbReference type="NCBI Taxonomy" id="110799"/>
    <lineage>
        <taxon>Eukaryota</taxon>
        <taxon>Metazoa</taxon>
        <taxon>Ecdysozoa</taxon>
        <taxon>Arthropoda</taxon>
        <taxon>Hexapoda</taxon>
        <taxon>Insecta</taxon>
        <taxon>Pterygota</taxon>
        <taxon>Neoptera</taxon>
        <taxon>Endopterygota</taxon>
        <taxon>Lepidoptera</taxon>
        <taxon>Glossata</taxon>
        <taxon>Ditrysia</taxon>
        <taxon>Papilionoidea</taxon>
        <taxon>Papilionidae</taxon>
        <taxon>Parnassiinae</taxon>
        <taxon>Parnassini</taxon>
        <taxon>Parnassius</taxon>
        <taxon>Parnassius</taxon>
    </lineage>
</organism>
<comment type="caution">
    <text evidence="1">The sequence shown here is derived from an EMBL/GenBank/DDBJ whole genome shotgun (WGS) entry which is preliminary data.</text>
</comment>
<sequence length="145" mass="16243">MRTNAGCRISDYDIASLVKEAFIKVARLDVAVSGFKCTGIHPFDRYLFYDLDYLAADMTNILLEQTETSSNALYNEQAVVISNLIIEEQMKVSEQSISETITTSPKPSTSSAPDLVQIIYNLSPLPEASKNEQQLEKDRVNEVKF</sequence>